<dbReference type="GO" id="GO:0034057">
    <property type="term" value="F:RNA strand-exchange activity"/>
    <property type="evidence" value="ECO:0007669"/>
    <property type="project" value="InterPro"/>
</dbReference>
<organism evidence="5 6">
    <name type="scientific">Legionella beliardensis</name>
    <dbReference type="NCBI Taxonomy" id="91822"/>
    <lineage>
        <taxon>Bacteria</taxon>
        <taxon>Pseudomonadati</taxon>
        <taxon>Pseudomonadota</taxon>
        <taxon>Gammaproteobacteria</taxon>
        <taxon>Legionellales</taxon>
        <taxon>Legionellaceae</taxon>
        <taxon>Legionella</taxon>
    </lineage>
</organism>
<dbReference type="Gene3D" id="1.10.1710.10">
    <property type="entry name" value="ProQ/FinO domain"/>
    <property type="match status" value="1"/>
</dbReference>
<dbReference type="PANTHER" id="PTHR38106">
    <property type="entry name" value="RNA CHAPERONE PROQ"/>
    <property type="match status" value="1"/>
</dbReference>
<proteinExistence type="predicted"/>
<dbReference type="SMART" id="SM00945">
    <property type="entry name" value="ProQ"/>
    <property type="match status" value="1"/>
</dbReference>
<feature type="domain" description="ProQ/FinO" evidence="4">
    <location>
        <begin position="20"/>
        <end position="136"/>
    </location>
</feature>
<evidence type="ECO:0000259" key="4">
    <source>
        <dbReference type="SMART" id="SM00945"/>
    </source>
</evidence>
<dbReference type="AlphaFoldDB" id="A0A378HXX4"/>
<dbReference type="InterPro" id="IPR036442">
    <property type="entry name" value="ProQ/FinO_sf"/>
</dbReference>
<accession>A0A378HXX4</accession>
<evidence type="ECO:0000256" key="2">
    <source>
        <dbReference type="ARBA" id="ARBA00022884"/>
    </source>
</evidence>
<sequence length="222" mass="25341">MRRHELHPRTAAINKAQKNQSKKAKSEALSWLATTFPQAFDNTVRIRPLKAGIMDDILQHADKASKLGISRSKIREAVVLFTRRLDYLICLKTKEMRVDLEGNPVEPVTDEEALRAAIKIKKRIEKSVRNTRKPTDIKPSTQGIRQVNKLHHQFTHAPTSNDNQPDLHYIERPPLFNTANSLNTSVKPTVIVKQKTTRQYDPSAIARLKEKLGLARKTEKET</sequence>
<evidence type="ECO:0000313" key="5">
    <source>
        <dbReference type="EMBL" id="STX27662.1"/>
    </source>
</evidence>
<dbReference type="GO" id="GO:0033592">
    <property type="term" value="F:RNA strand annealing activity"/>
    <property type="evidence" value="ECO:0007669"/>
    <property type="project" value="InterPro"/>
</dbReference>
<evidence type="ECO:0000256" key="3">
    <source>
        <dbReference type="ARBA" id="ARBA00023186"/>
    </source>
</evidence>
<dbReference type="EMBL" id="UGNV01000001">
    <property type="protein sequence ID" value="STX27662.1"/>
    <property type="molecule type" value="Genomic_DNA"/>
</dbReference>
<reference evidence="5 6" key="1">
    <citation type="submission" date="2018-06" db="EMBL/GenBank/DDBJ databases">
        <authorList>
            <consortium name="Pathogen Informatics"/>
            <person name="Doyle S."/>
        </authorList>
    </citation>
    <scope>NUCLEOTIDE SEQUENCE [LARGE SCALE GENOMIC DNA]</scope>
    <source>
        <strain evidence="5 6">NCTC13315</strain>
    </source>
</reference>
<dbReference type="RefSeq" id="WP_115301459.1">
    <property type="nucleotide sequence ID" value="NZ_CAAAHO010000003.1"/>
</dbReference>
<dbReference type="InterPro" id="IPR023529">
    <property type="entry name" value="ProQ"/>
</dbReference>
<dbReference type="Proteomes" id="UP000254968">
    <property type="component" value="Unassembled WGS sequence"/>
</dbReference>
<keyword evidence="3" id="KW-0143">Chaperone</keyword>
<keyword evidence="2" id="KW-0694">RNA-binding</keyword>
<evidence type="ECO:0000256" key="1">
    <source>
        <dbReference type="ARBA" id="ARBA00022490"/>
    </source>
</evidence>
<dbReference type="Pfam" id="PF04352">
    <property type="entry name" value="ProQ"/>
    <property type="match status" value="1"/>
</dbReference>
<dbReference type="SUPFAM" id="SSF48657">
    <property type="entry name" value="FinO-like"/>
    <property type="match status" value="1"/>
</dbReference>
<dbReference type="InterPro" id="IPR016103">
    <property type="entry name" value="ProQ/FinO"/>
</dbReference>
<dbReference type="GO" id="GO:0005829">
    <property type="term" value="C:cytosol"/>
    <property type="evidence" value="ECO:0007669"/>
    <property type="project" value="TreeGrafter"/>
</dbReference>
<dbReference type="PANTHER" id="PTHR38106:SF1">
    <property type="entry name" value="RNA CHAPERONE PROQ"/>
    <property type="match status" value="1"/>
</dbReference>
<name>A0A378HXX4_9GAMM</name>
<protein>
    <submittedName>
        <fullName evidence="5">ProQ</fullName>
    </submittedName>
</protein>
<gene>
    <name evidence="5" type="primary">proQ_1</name>
    <name evidence="5" type="ORF">NCTC13315_00168</name>
</gene>
<keyword evidence="6" id="KW-1185">Reference proteome</keyword>
<keyword evidence="1" id="KW-0963">Cytoplasm</keyword>
<dbReference type="GO" id="GO:0010608">
    <property type="term" value="P:post-transcriptional regulation of gene expression"/>
    <property type="evidence" value="ECO:0007669"/>
    <property type="project" value="InterPro"/>
</dbReference>
<dbReference type="OrthoDB" id="8421419at2"/>
<evidence type="ECO:0000313" key="6">
    <source>
        <dbReference type="Proteomes" id="UP000254968"/>
    </source>
</evidence>